<reference evidence="10" key="1">
    <citation type="submission" date="2013-04" db="EMBL/GenBank/DDBJ databases">
        <authorList>
            <person name="Qu J."/>
            <person name="Murali S.C."/>
            <person name="Bandaranaike D."/>
            <person name="Bellair M."/>
            <person name="Blankenburg K."/>
            <person name="Chao H."/>
            <person name="Dinh H."/>
            <person name="Doddapaneni H."/>
            <person name="Downs B."/>
            <person name="Dugan-Rocha S."/>
            <person name="Elkadiri S."/>
            <person name="Gnanaolivu R.D."/>
            <person name="Hernandez B."/>
            <person name="Javaid M."/>
            <person name="Jayaseelan J.C."/>
            <person name="Lee S."/>
            <person name="Li M."/>
            <person name="Ming W."/>
            <person name="Munidasa M."/>
            <person name="Muniz J."/>
            <person name="Nguyen L."/>
            <person name="Ongeri F."/>
            <person name="Osuji N."/>
            <person name="Pu L.-L."/>
            <person name="Puazo M."/>
            <person name="Qu C."/>
            <person name="Quiroz J."/>
            <person name="Raj R."/>
            <person name="Weissenberger G."/>
            <person name="Xin Y."/>
            <person name="Zou X."/>
            <person name="Han Y."/>
            <person name="Richards S."/>
            <person name="Worley K."/>
            <person name="Muzny D."/>
            <person name="Gibbs R."/>
        </authorList>
    </citation>
    <scope>NUCLEOTIDE SEQUENCE</scope>
    <source>
        <strain evidence="10">Sampled in the wild</strain>
    </source>
</reference>
<dbReference type="Pfam" id="PF12662">
    <property type="entry name" value="cEGF"/>
    <property type="match status" value="2"/>
</dbReference>
<evidence type="ECO:0000256" key="1">
    <source>
        <dbReference type="ARBA" id="ARBA00022536"/>
    </source>
</evidence>
<dbReference type="SUPFAM" id="SSF57184">
    <property type="entry name" value="Growth factor receptor domain"/>
    <property type="match status" value="3"/>
</dbReference>
<evidence type="ECO:0000313" key="11">
    <source>
        <dbReference type="Proteomes" id="UP000792457"/>
    </source>
</evidence>
<keyword evidence="5" id="KW-0325">Glycoprotein</keyword>
<evidence type="ECO:0000256" key="5">
    <source>
        <dbReference type="ARBA" id="ARBA00023180"/>
    </source>
</evidence>
<dbReference type="SMART" id="SM00179">
    <property type="entry name" value="EGF_CA"/>
    <property type="match status" value="6"/>
</dbReference>
<keyword evidence="3" id="KW-0677">Repeat</keyword>
<dbReference type="InterPro" id="IPR009030">
    <property type="entry name" value="Growth_fac_rcpt_cys_sf"/>
</dbReference>
<dbReference type="Gene3D" id="2.60.120.290">
    <property type="entry name" value="Spermadhesin, CUB domain"/>
    <property type="match status" value="1"/>
</dbReference>
<dbReference type="FunFam" id="2.10.25.10:FF:000005">
    <property type="entry name" value="Fibrillin 2"/>
    <property type="match status" value="1"/>
</dbReference>
<feature type="domain" description="CUB" evidence="8">
    <location>
        <begin position="893"/>
        <end position="1009"/>
    </location>
</feature>
<dbReference type="InterPro" id="IPR018097">
    <property type="entry name" value="EGF_Ca-bd_CS"/>
</dbReference>
<dbReference type="GO" id="GO:0009986">
    <property type="term" value="C:cell surface"/>
    <property type="evidence" value="ECO:0007669"/>
    <property type="project" value="TreeGrafter"/>
</dbReference>
<dbReference type="SMART" id="SM00181">
    <property type="entry name" value="EGF"/>
    <property type="match status" value="9"/>
</dbReference>
<dbReference type="SMART" id="SM01411">
    <property type="entry name" value="Ephrin_rec_like"/>
    <property type="match status" value="2"/>
</dbReference>
<dbReference type="CDD" id="cd00041">
    <property type="entry name" value="CUB"/>
    <property type="match status" value="1"/>
</dbReference>
<gene>
    <name evidence="10" type="ORF">J437_LFUL005126</name>
</gene>
<dbReference type="Pfam" id="PF07645">
    <property type="entry name" value="EGF_CA"/>
    <property type="match status" value="2"/>
</dbReference>
<feature type="compositionally biased region" description="Acidic residues" evidence="7">
    <location>
        <begin position="17"/>
        <end position="39"/>
    </location>
</feature>
<keyword evidence="2" id="KW-0732">Signal</keyword>
<dbReference type="InterPro" id="IPR000859">
    <property type="entry name" value="CUB_dom"/>
</dbReference>
<dbReference type="InterPro" id="IPR001881">
    <property type="entry name" value="EGF-like_Ca-bd_dom"/>
</dbReference>
<sequence>MKCMTNLQQESESHLETEEEESEETSEVEETEETEEVETDPAARECDDEDEEGPRCNAPPTSFNHHHVSPFTGSRMFMRVIDGTIRPNSRVELLVSAKGKSLWWRDGKLSHHLPAPPGFLRRRGSSLYLSFNRVLAGEWRSGMGLCSVSVQMMEAEDQCPKGQNFCDRNAICKPSRRGYQCSCKKGWQGDGKSCIDIDECRIKNGGCAHICSNELGSFSCSCLKGFIQDPADPHNCIDINECTTKLENGKFLHSCEQICKNRIGSYECGCKDGHYLASDGRSCNAGIQPCPEQLGCKHGCEIDFSIHVGSKIGFRCTCPSGYSIDERDMKSCIPLCSVGNGGCQHHCHDVPTRNSSLHKSTTMSTWKPVCSCQPKYILGPDGKSCSASCSVNNGGCQKRCTTTDTGVVCSCPIGYNLNEDGKTCSDIDECTSGNVTCEYGCANSIGSFECICPPGYRLNPADERTCLDMDECSIEKTCEHRCVNVPGSYRCVCEGGYQLFGVSHCGDVNECAVDNGGCSHNCINTEGSYYCTCSSDYKLHANGKDCIGKKILFFNVNSQISKTSSLNLKNHDRDHNSFLLISKFHRVESPNSFSCGQQTKYQSVSSETSDSVSSPRYMMTARFFFTGTKCSSPAQMKAISDALIEELNEINLPANNIETCSNECRLRVSKVRCENSRKVLKKLGKEKGEVVRVVFQIVSHPSNSSTSCRGNCMKKSSSRILSQAKEHLQKSLNGTRFSVKPLDEELIIIPMSFQTRKNIQPACPDSTNTSKDMCGFCSPGSYSHNGFAPCHPCPQGTYQPYYGKMSCLPTLTRNNGVRGAKSFAEASYIGNGYISEKCPPGKFYSKEVRYCEFCPKGTYQDRSGQNFCFQCPGNSSTDYIGSKNVNDCKRSSCVSFINDLYGFIESPNYPGNYPNNIDCTWIVKPGRGRRLLVIVPDIKLSNDNCGDYLVMRKAKEYQALIEDIVQDSRLYTSVNHLRILQYASDQRKILPSSFIRLMTPKVRKFFSYR</sequence>
<evidence type="ECO:0000256" key="3">
    <source>
        <dbReference type="ARBA" id="ARBA00022737"/>
    </source>
</evidence>
<evidence type="ECO:0000256" key="6">
    <source>
        <dbReference type="PROSITE-ProRule" id="PRU00076"/>
    </source>
</evidence>
<dbReference type="PROSITE" id="PS00010">
    <property type="entry name" value="ASX_HYDROXYL"/>
    <property type="match status" value="3"/>
</dbReference>
<organism evidence="10 11">
    <name type="scientific">Ladona fulva</name>
    <name type="common">Scarce chaser dragonfly</name>
    <name type="synonym">Libellula fulva</name>
    <dbReference type="NCBI Taxonomy" id="123851"/>
    <lineage>
        <taxon>Eukaryota</taxon>
        <taxon>Metazoa</taxon>
        <taxon>Ecdysozoa</taxon>
        <taxon>Arthropoda</taxon>
        <taxon>Hexapoda</taxon>
        <taxon>Insecta</taxon>
        <taxon>Pterygota</taxon>
        <taxon>Palaeoptera</taxon>
        <taxon>Odonata</taxon>
        <taxon>Epiprocta</taxon>
        <taxon>Anisoptera</taxon>
        <taxon>Libelluloidea</taxon>
        <taxon>Libellulidae</taxon>
        <taxon>Ladona</taxon>
    </lineage>
</organism>
<dbReference type="AlphaFoldDB" id="A0A8K0KH89"/>
<accession>A0A8K0KH89</accession>
<dbReference type="Proteomes" id="UP000792457">
    <property type="component" value="Unassembled WGS sequence"/>
</dbReference>
<feature type="domain" description="EGF-like" evidence="9">
    <location>
        <begin position="155"/>
        <end position="195"/>
    </location>
</feature>
<dbReference type="Pfam" id="PF07699">
    <property type="entry name" value="Ephrin_rec_like"/>
    <property type="match status" value="2"/>
</dbReference>
<dbReference type="GO" id="GO:0005615">
    <property type="term" value="C:extracellular space"/>
    <property type="evidence" value="ECO:0007669"/>
    <property type="project" value="TreeGrafter"/>
</dbReference>
<dbReference type="SUPFAM" id="SSF57196">
    <property type="entry name" value="EGF/Laminin"/>
    <property type="match status" value="1"/>
</dbReference>
<dbReference type="EMBL" id="KZ308753">
    <property type="protein sequence ID" value="KAG8233921.1"/>
    <property type="molecule type" value="Genomic_DNA"/>
</dbReference>
<dbReference type="InterPro" id="IPR026823">
    <property type="entry name" value="cEGF"/>
</dbReference>
<dbReference type="Pfam" id="PF14670">
    <property type="entry name" value="FXa_inhibition"/>
    <property type="match status" value="2"/>
</dbReference>
<dbReference type="GO" id="GO:0005509">
    <property type="term" value="F:calcium ion binding"/>
    <property type="evidence" value="ECO:0007669"/>
    <property type="project" value="InterPro"/>
</dbReference>
<dbReference type="Gene3D" id="2.10.50.10">
    <property type="entry name" value="Tumor Necrosis Factor Receptor, subunit A, domain 2"/>
    <property type="match status" value="1"/>
</dbReference>
<evidence type="ECO:0008006" key="12">
    <source>
        <dbReference type="Google" id="ProtNLM"/>
    </source>
</evidence>
<dbReference type="CDD" id="cd00054">
    <property type="entry name" value="EGF_CA"/>
    <property type="match status" value="1"/>
</dbReference>
<dbReference type="OrthoDB" id="10045365at2759"/>
<evidence type="ECO:0000259" key="9">
    <source>
        <dbReference type="PROSITE" id="PS50026"/>
    </source>
</evidence>
<evidence type="ECO:0000313" key="10">
    <source>
        <dbReference type="EMBL" id="KAG8233921.1"/>
    </source>
</evidence>
<keyword evidence="11" id="KW-1185">Reference proteome</keyword>
<protein>
    <recommendedName>
        <fullName evidence="12">Signal peptide, CUB and EGF-like domain-containing protein 2</fullName>
    </recommendedName>
</protein>
<dbReference type="Gene3D" id="2.10.25.10">
    <property type="entry name" value="Laminin"/>
    <property type="match status" value="8"/>
</dbReference>
<evidence type="ECO:0000259" key="8">
    <source>
        <dbReference type="PROSITE" id="PS01180"/>
    </source>
</evidence>
<comment type="caution">
    <text evidence="6">Lacks conserved residue(s) required for the propagation of feature annotation.</text>
</comment>
<dbReference type="InterPro" id="IPR035914">
    <property type="entry name" value="Sperma_CUB_dom_sf"/>
</dbReference>
<dbReference type="PROSITE" id="PS01186">
    <property type="entry name" value="EGF_2"/>
    <property type="match status" value="2"/>
</dbReference>
<dbReference type="InterPro" id="IPR000742">
    <property type="entry name" value="EGF"/>
</dbReference>
<dbReference type="PANTHER" id="PTHR24046:SF7">
    <property type="entry name" value="CUB DOMAIN-CONTAINING PROTEIN"/>
    <property type="match status" value="1"/>
</dbReference>
<dbReference type="FunFam" id="2.10.25.10:FF:000037">
    <property type="entry name" value="Signal peptide, CUB domain and EGF-like domain-containing 2"/>
    <property type="match status" value="1"/>
</dbReference>
<proteinExistence type="predicted"/>
<dbReference type="InterPro" id="IPR011641">
    <property type="entry name" value="Tyr-kin_ephrin_A/B_rcpt-like"/>
</dbReference>
<dbReference type="PANTHER" id="PTHR24046">
    <property type="entry name" value="SIGNAL PEPTIDE, CUB AND EGF-LIKE DOMAIN-CONTAINING"/>
    <property type="match status" value="1"/>
</dbReference>
<feature type="region of interest" description="Disordered" evidence="7">
    <location>
        <begin position="1"/>
        <end position="69"/>
    </location>
</feature>
<dbReference type="InterPro" id="IPR000152">
    <property type="entry name" value="EGF-type_Asp/Asn_hydroxyl_site"/>
</dbReference>
<feature type="disulfide bond" evidence="6">
    <location>
        <begin position="472"/>
        <end position="482"/>
    </location>
</feature>
<evidence type="ECO:0000256" key="7">
    <source>
        <dbReference type="SAM" id="MobiDB-lite"/>
    </source>
</evidence>
<comment type="caution">
    <text evidence="10">The sequence shown here is derived from an EMBL/GenBank/DDBJ whole genome shotgun (WGS) entry which is preliminary data.</text>
</comment>
<name>A0A8K0KH89_LADFU</name>
<keyword evidence="1 6" id="KW-0245">EGF-like domain</keyword>
<dbReference type="InterPro" id="IPR049883">
    <property type="entry name" value="NOTCH1_EGF-like"/>
</dbReference>
<dbReference type="InterPro" id="IPR052071">
    <property type="entry name" value="SCUB_EGF-like_domain"/>
</dbReference>
<keyword evidence="4 6" id="KW-1015">Disulfide bond</keyword>
<dbReference type="PROSITE" id="PS01180">
    <property type="entry name" value="CUB"/>
    <property type="match status" value="1"/>
</dbReference>
<evidence type="ECO:0000256" key="2">
    <source>
        <dbReference type="ARBA" id="ARBA00022729"/>
    </source>
</evidence>
<reference evidence="10" key="2">
    <citation type="submission" date="2017-10" db="EMBL/GenBank/DDBJ databases">
        <title>Ladona fulva Genome sequencing and assembly.</title>
        <authorList>
            <person name="Murali S."/>
            <person name="Richards S."/>
            <person name="Bandaranaike D."/>
            <person name="Bellair M."/>
            <person name="Blankenburg K."/>
            <person name="Chao H."/>
            <person name="Dinh H."/>
            <person name="Doddapaneni H."/>
            <person name="Dugan-Rocha S."/>
            <person name="Elkadiri S."/>
            <person name="Gnanaolivu R."/>
            <person name="Hernandez B."/>
            <person name="Skinner E."/>
            <person name="Javaid M."/>
            <person name="Lee S."/>
            <person name="Li M."/>
            <person name="Ming W."/>
            <person name="Munidasa M."/>
            <person name="Muniz J."/>
            <person name="Nguyen L."/>
            <person name="Hughes D."/>
            <person name="Osuji N."/>
            <person name="Pu L.-L."/>
            <person name="Puazo M."/>
            <person name="Qu C."/>
            <person name="Quiroz J."/>
            <person name="Raj R."/>
            <person name="Weissenberger G."/>
            <person name="Xin Y."/>
            <person name="Zou X."/>
            <person name="Han Y."/>
            <person name="Worley K."/>
            <person name="Muzny D."/>
            <person name="Gibbs R."/>
        </authorList>
    </citation>
    <scope>NUCLEOTIDE SEQUENCE</scope>
    <source>
        <strain evidence="10">Sampled in the wild</strain>
    </source>
</reference>
<dbReference type="SUPFAM" id="SSF49854">
    <property type="entry name" value="Spermadhesin, CUB domain"/>
    <property type="match status" value="1"/>
</dbReference>
<feature type="domain" description="EGF-like" evidence="9">
    <location>
        <begin position="468"/>
        <end position="506"/>
    </location>
</feature>
<dbReference type="PROSITE" id="PS50026">
    <property type="entry name" value="EGF_3"/>
    <property type="match status" value="2"/>
</dbReference>
<evidence type="ECO:0000256" key="4">
    <source>
        <dbReference type="ARBA" id="ARBA00023157"/>
    </source>
</evidence>
<dbReference type="Pfam" id="PF00431">
    <property type="entry name" value="CUB"/>
    <property type="match status" value="1"/>
</dbReference>
<dbReference type="GO" id="GO:0007165">
    <property type="term" value="P:signal transduction"/>
    <property type="evidence" value="ECO:0007669"/>
    <property type="project" value="TreeGrafter"/>
</dbReference>
<dbReference type="FunFam" id="2.10.25.10:FF:000119">
    <property type="entry name" value="vitamin K-dependent protein S"/>
    <property type="match status" value="1"/>
</dbReference>
<dbReference type="PROSITE" id="PS01187">
    <property type="entry name" value="EGF_CA"/>
    <property type="match status" value="3"/>
</dbReference>